<protein>
    <submittedName>
        <fullName evidence="1">Heme-binding HmuY-like protein</fullName>
    </submittedName>
</protein>
<reference evidence="1 2" key="1">
    <citation type="submission" date="2019-03" db="EMBL/GenBank/DDBJ databases">
        <title>Genomic Encyclopedia of Type Strains, Phase III (KMG-III): the genomes of soil and plant-associated and newly described type strains.</title>
        <authorList>
            <person name="Whitman W."/>
        </authorList>
    </citation>
    <scope>NUCLEOTIDE SEQUENCE [LARGE SCALE GENOMIC DNA]</scope>
    <source>
        <strain evidence="1 2">CGMCC 1.12801</strain>
    </source>
</reference>
<dbReference type="CDD" id="cd12105">
    <property type="entry name" value="HmuY"/>
    <property type="match status" value="1"/>
</dbReference>
<dbReference type="AlphaFoldDB" id="A0A4V3E0V0"/>
<organism evidence="1 2">
    <name type="scientific">Sphingobacterium paludis</name>
    <dbReference type="NCBI Taxonomy" id="1476465"/>
    <lineage>
        <taxon>Bacteria</taxon>
        <taxon>Pseudomonadati</taxon>
        <taxon>Bacteroidota</taxon>
        <taxon>Sphingobacteriia</taxon>
        <taxon>Sphingobacteriales</taxon>
        <taxon>Sphingobacteriaceae</taxon>
        <taxon>Sphingobacterium</taxon>
    </lineage>
</organism>
<sequence>MMFCKRIHTYLNSIRYTLLVMLLLGTLVSACSKGNGTEPSPEPDVPTNDSIFNRLIVVKNFGELIPVGAEPTTPQSPIYYSLETNSAITADYQRTSRWDMSFADIYRSNINCNNTRAGGGVGGPGKGGILLLEQAFEDVVDIPADNLFKTGDKPYGLDINGALGEDIGWVLYDFSGSLVRDGAYDNAHIAYPLDKPLTIKLENGQLKTVPARTLVIRTAKGNYAKLKVTSFYRDKLDRDSWRRNDAKPFFSFEYVLAKAGSSKFEIK</sequence>
<keyword evidence="2" id="KW-1185">Reference proteome</keyword>
<dbReference type="Proteomes" id="UP000294752">
    <property type="component" value="Unassembled WGS sequence"/>
</dbReference>
<comment type="caution">
    <text evidence="1">The sequence shown here is derived from an EMBL/GenBank/DDBJ whole genome shotgun (WGS) entry which is preliminary data.</text>
</comment>
<accession>A0A4V3E0V0</accession>
<dbReference type="EMBL" id="SNZV01000014">
    <property type="protein sequence ID" value="TDS07463.1"/>
    <property type="molecule type" value="Genomic_DNA"/>
</dbReference>
<evidence type="ECO:0000313" key="1">
    <source>
        <dbReference type="EMBL" id="TDS07463.1"/>
    </source>
</evidence>
<name>A0A4V3E0V0_9SPHI</name>
<dbReference type="RefSeq" id="WP_243836270.1">
    <property type="nucleotide sequence ID" value="NZ_SNZV01000014.1"/>
</dbReference>
<proteinExistence type="predicted"/>
<gene>
    <name evidence="1" type="ORF">B0I21_1149</name>
</gene>
<dbReference type="InterPro" id="IPR025921">
    <property type="entry name" value="HmuY"/>
</dbReference>
<dbReference type="PROSITE" id="PS51257">
    <property type="entry name" value="PROKAR_LIPOPROTEIN"/>
    <property type="match status" value="1"/>
</dbReference>
<evidence type="ECO:0000313" key="2">
    <source>
        <dbReference type="Proteomes" id="UP000294752"/>
    </source>
</evidence>
<dbReference type="Pfam" id="PF14064">
    <property type="entry name" value="HmuY"/>
    <property type="match status" value="1"/>
</dbReference>